<reference evidence="1" key="2">
    <citation type="submission" date="2016-06" db="EMBL/GenBank/DDBJ databases">
        <title>The genome of a short-lived fish provides insights into sex chromosome evolution and the genetic control of aging.</title>
        <authorList>
            <person name="Reichwald K."/>
            <person name="Felder M."/>
            <person name="Petzold A."/>
            <person name="Koch P."/>
            <person name="Groth M."/>
            <person name="Platzer M."/>
        </authorList>
    </citation>
    <scope>NUCLEOTIDE SEQUENCE</scope>
    <source>
        <tissue evidence="1">Brain</tissue>
    </source>
</reference>
<sequence length="82" mass="8845">VHSEYSRYLSQMNTVMPTQQGFTQTPVMNEKRRFTEEVPDERDSGLFGYQHGPIHMTNLGAGFSVGSADAAGPPPTSSSGPA</sequence>
<gene>
    <name evidence="1" type="primary">KIAA0907</name>
</gene>
<reference evidence="1" key="1">
    <citation type="submission" date="2016-05" db="EMBL/GenBank/DDBJ databases">
        <authorList>
            <person name="Lavstsen T."/>
            <person name="Jespersen J.S."/>
        </authorList>
    </citation>
    <scope>NUCLEOTIDE SEQUENCE</scope>
    <source>
        <tissue evidence="1">Brain</tissue>
    </source>
</reference>
<feature type="non-terminal residue" evidence="1">
    <location>
        <position position="82"/>
    </location>
</feature>
<proteinExistence type="predicted"/>
<organism evidence="1">
    <name type="scientific">Nothobranchius rachovii</name>
    <name type="common">bluefin notho</name>
    <dbReference type="NCBI Taxonomy" id="451742"/>
    <lineage>
        <taxon>Eukaryota</taxon>
        <taxon>Metazoa</taxon>
        <taxon>Chordata</taxon>
        <taxon>Craniata</taxon>
        <taxon>Vertebrata</taxon>
        <taxon>Euteleostomi</taxon>
        <taxon>Actinopterygii</taxon>
        <taxon>Neopterygii</taxon>
        <taxon>Teleostei</taxon>
        <taxon>Neoteleostei</taxon>
        <taxon>Acanthomorphata</taxon>
        <taxon>Ovalentaria</taxon>
        <taxon>Atherinomorphae</taxon>
        <taxon>Cyprinodontiformes</taxon>
        <taxon>Nothobranchiidae</taxon>
        <taxon>Nothobranchius</taxon>
    </lineage>
</organism>
<name>A0A1A8RYZ2_9TELE</name>
<dbReference type="AlphaFoldDB" id="A0A1A8RYZ2"/>
<accession>A0A1A8RYZ2</accession>
<evidence type="ECO:0000313" key="1">
    <source>
        <dbReference type="EMBL" id="SBS10513.1"/>
    </source>
</evidence>
<feature type="non-terminal residue" evidence="1">
    <location>
        <position position="1"/>
    </location>
</feature>
<protein>
    <submittedName>
        <fullName evidence="1">KIAA0907 protein</fullName>
    </submittedName>
</protein>
<dbReference type="EMBL" id="HAEH01020259">
    <property type="protein sequence ID" value="SBS10513.1"/>
    <property type="molecule type" value="Transcribed_RNA"/>
</dbReference>